<keyword evidence="2" id="KW-1185">Reference proteome</keyword>
<gene>
    <name evidence="1" type="ORF">ACFOFO_19305</name>
</gene>
<dbReference type="InterPro" id="IPR014710">
    <property type="entry name" value="RmlC-like_jellyroll"/>
</dbReference>
<proteinExistence type="predicted"/>
<organism evidence="1 2">
    <name type="scientific">Undibacterium arcticum</name>
    <dbReference type="NCBI Taxonomy" id="1762892"/>
    <lineage>
        <taxon>Bacteria</taxon>
        <taxon>Pseudomonadati</taxon>
        <taxon>Pseudomonadota</taxon>
        <taxon>Betaproteobacteria</taxon>
        <taxon>Burkholderiales</taxon>
        <taxon>Oxalobacteraceae</taxon>
        <taxon>Undibacterium</taxon>
    </lineage>
</organism>
<comment type="caution">
    <text evidence="1">The sequence shown here is derived from an EMBL/GenBank/DDBJ whole genome shotgun (WGS) entry which is preliminary data.</text>
</comment>
<evidence type="ECO:0000313" key="1">
    <source>
        <dbReference type="EMBL" id="MFC3110082.1"/>
    </source>
</evidence>
<evidence type="ECO:0000313" key="2">
    <source>
        <dbReference type="Proteomes" id="UP001595530"/>
    </source>
</evidence>
<dbReference type="Gene3D" id="2.60.120.10">
    <property type="entry name" value="Jelly Rolls"/>
    <property type="match status" value="1"/>
</dbReference>
<evidence type="ECO:0008006" key="3">
    <source>
        <dbReference type="Google" id="ProtNLM"/>
    </source>
</evidence>
<reference evidence="2" key="1">
    <citation type="journal article" date="2019" name="Int. J. Syst. Evol. Microbiol.">
        <title>The Global Catalogue of Microorganisms (GCM) 10K type strain sequencing project: providing services to taxonomists for standard genome sequencing and annotation.</title>
        <authorList>
            <consortium name="The Broad Institute Genomics Platform"/>
            <consortium name="The Broad Institute Genome Sequencing Center for Infectious Disease"/>
            <person name="Wu L."/>
            <person name="Ma J."/>
        </authorList>
    </citation>
    <scope>NUCLEOTIDE SEQUENCE [LARGE SCALE GENOMIC DNA]</scope>
    <source>
        <strain evidence="2">KCTC 42986</strain>
    </source>
</reference>
<protein>
    <recommendedName>
        <fullName evidence="3">Cysteine dioxygenase</fullName>
    </recommendedName>
</protein>
<dbReference type="SUPFAM" id="SSF51182">
    <property type="entry name" value="RmlC-like cupins"/>
    <property type="match status" value="1"/>
</dbReference>
<dbReference type="InterPro" id="IPR011051">
    <property type="entry name" value="RmlC_Cupin_sf"/>
</dbReference>
<accession>A0ABV7F8I9</accession>
<dbReference type="Proteomes" id="UP001595530">
    <property type="component" value="Unassembled WGS sequence"/>
</dbReference>
<sequence>MITDGYTIPQLVADLKQVCARFNDEREILAGIRPLAHRAARAKANWLEDRMYHADPDQGFGVYLLHEEPNHTLAILAVSWLPHRGAPPHDHGTWAVVAGVDGPEKNEFYERVDDNSRQGYAELKKVGEKVCNVGDVIAMPRGMIHSVWNDSDVVTVSLHIYGKHINHTGRSQFDLEKRMEMPFVVKVEG</sequence>
<dbReference type="RefSeq" id="WP_390332454.1">
    <property type="nucleotide sequence ID" value="NZ_JBHRTP010000066.1"/>
</dbReference>
<dbReference type="CDD" id="cd10548">
    <property type="entry name" value="cupin_CDO"/>
    <property type="match status" value="1"/>
</dbReference>
<dbReference type="EMBL" id="JBHRTP010000066">
    <property type="protein sequence ID" value="MFC3110082.1"/>
    <property type="molecule type" value="Genomic_DNA"/>
</dbReference>
<name>A0ABV7F8I9_9BURK</name>